<dbReference type="PANTHER" id="PTHR10046">
    <property type="entry name" value="ATP DEPENDENT LON PROTEASE FAMILY MEMBER"/>
    <property type="match status" value="1"/>
</dbReference>
<dbReference type="GO" id="GO:0016887">
    <property type="term" value="F:ATP hydrolysis activity"/>
    <property type="evidence" value="ECO:0007669"/>
    <property type="project" value="UniProtKB-UniRule"/>
</dbReference>
<dbReference type="GO" id="GO:0005737">
    <property type="term" value="C:cytoplasm"/>
    <property type="evidence" value="ECO:0007669"/>
    <property type="project" value="UniProtKB-SubCell"/>
</dbReference>
<dbReference type="GO" id="GO:0034605">
    <property type="term" value="P:cellular response to heat"/>
    <property type="evidence" value="ECO:0007669"/>
    <property type="project" value="UniProtKB-UniRule"/>
</dbReference>
<dbReference type="Gene3D" id="3.30.230.10">
    <property type="match status" value="1"/>
</dbReference>
<dbReference type="Pfam" id="PF22667">
    <property type="entry name" value="Lon_lid"/>
    <property type="match status" value="1"/>
</dbReference>
<keyword evidence="5 9" id="KW-0378">Hydrolase</keyword>
<feature type="compositionally biased region" description="Low complexity" evidence="15">
    <location>
        <begin position="14"/>
        <end position="23"/>
    </location>
</feature>
<feature type="active site" evidence="9 11">
    <location>
        <position position="745"/>
    </location>
</feature>
<name>A0A2U2HE85_9BURK</name>
<dbReference type="Gene3D" id="1.20.58.1480">
    <property type="match status" value="1"/>
</dbReference>
<keyword evidence="2 9" id="KW-0963">Cytoplasm</keyword>
<dbReference type="OrthoDB" id="9803599at2"/>
<dbReference type="FunFam" id="3.40.50.300:FF:000382">
    <property type="entry name" value="Lon protease homolog 2, peroxisomal"/>
    <property type="match status" value="1"/>
</dbReference>
<dbReference type="InterPro" id="IPR003593">
    <property type="entry name" value="AAA+_ATPase"/>
</dbReference>
<dbReference type="InterPro" id="IPR027417">
    <property type="entry name" value="P-loop_NTPase"/>
</dbReference>
<dbReference type="EC" id="3.4.21.53" evidence="9 10"/>
<sequence>MNVEHERSQQKATDGAAGPDPGARSGPVLPPDAVIVVPVRNVIVFPGIVTPINIGRERTIAAAREAVRGERQVGVLLQREPDADAPLPEQLHQIGTLASIVRYVTAQDNSHHIVCQGHQRFRVIEFLNDYPFYAARVQLLPEAQENTAEIQALLLQLKQRSTEILGLLPQVPAELSRSVQGITSAAAYADFIAGLLDITVQEKQDVLETLDLPKRLAKVLAFLVHRIEVLRLSEQIKQETKERMDEHQREFMLREQLKTIQNALGGAEGGNAELADLREAVAKAGIPEEANTHALKELRRLEKMSDASVEYSMLRTYLEWLTELPWAAESEDKIDLAHARQILDEDHFGLDKVKRRILEYLAVRKLKPQGKGPILCFVGPPGVGKTSLGQSIARATGRKFVRVSLGGTHDEAEIRGHRRTYVGALPGNIVQAMRKAGTRNCVMMLDEIDKLGAGFHGDPAAALLEVLDPEQNFSFRDNYLGVPFDLSKVLFICTANMLDTLPGPLRDRLEVISLPGYTDAEKVQIARRYLVARQLDANGLQPGQCGITDAALEALVTDYTREAGVRNLERELGGVCRHAAVRIAEGEAGRVAVDAPDLAAILGPKKFESELAMRTSLPGVATGLAWTPVGGDILFVEASRVAGSGRLILTGQLGDVMKESAQAALTLVKAHDAAFHFGRDLFRRSDIHVHVPAGAIPKDGPSAGVAVFVALVSLALQTPVRSDCAMTGEISLRGLVLPVGGIKEKVLAAQRAGISTVLLPARNEKDIEEIPEDARRQLRFVWLNTVDDAIREAIGVAPDADADAANPPGARSLARQDYQPDHHRDDPDPGAPRAGGGAVH</sequence>
<feature type="active site" evidence="9 11">
    <location>
        <position position="702"/>
    </location>
</feature>
<dbReference type="InterPro" id="IPR014721">
    <property type="entry name" value="Ribsml_uS5_D2-typ_fold_subgr"/>
</dbReference>
<feature type="region of interest" description="Disordered" evidence="15">
    <location>
        <begin position="799"/>
        <end position="840"/>
    </location>
</feature>
<dbReference type="PIRSF" id="PIRSF001174">
    <property type="entry name" value="Lon_proteas"/>
    <property type="match status" value="1"/>
</dbReference>
<dbReference type="PROSITE" id="PS51787">
    <property type="entry name" value="LON_N"/>
    <property type="match status" value="1"/>
</dbReference>
<dbReference type="InterPro" id="IPR003959">
    <property type="entry name" value="ATPase_AAA_core"/>
</dbReference>
<gene>
    <name evidence="9 18" type="primary">lon</name>
    <name evidence="18" type="ORF">C7C56_024015</name>
</gene>
<dbReference type="RefSeq" id="WP_106759893.1">
    <property type="nucleotide sequence ID" value="NZ_PXWF02000309.1"/>
</dbReference>
<evidence type="ECO:0000256" key="2">
    <source>
        <dbReference type="ARBA" id="ARBA00022490"/>
    </source>
</evidence>
<evidence type="ECO:0000256" key="9">
    <source>
        <dbReference type="HAMAP-Rule" id="MF_01973"/>
    </source>
</evidence>
<dbReference type="InterPro" id="IPR046336">
    <property type="entry name" value="Lon_prtase_N_sf"/>
</dbReference>
<keyword evidence="3 9" id="KW-0645">Protease</keyword>
<dbReference type="AlphaFoldDB" id="A0A2U2HE85"/>
<dbReference type="NCBIfam" id="TIGR00763">
    <property type="entry name" value="lon"/>
    <property type="match status" value="1"/>
</dbReference>
<organism evidence="18 19">
    <name type="scientific">Massilia glaciei</name>
    <dbReference type="NCBI Taxonomy" id="1524097"/>
    <lineage>
        <taxon>Bacteria</taxon>
        <taxon>Pseudomonadati</taxon>
        <taxon>Pseudomonadota</taxon>
        <taxon>Betaproteobacteria</taxon>
        <taxon>Burkholderiales</taxon>
        <taxon>Oxalobacteraceae</taxon>
        <taxon>Telluria group</taxon>
        <taxon>Massilia</taxon>
    </lineage>
</organism>
<dbReference type="Gene3D" id="2.30.130.40">
    <property type="entry name" value="LON domain-like"/>
    <property type="match status" value="1"/>
</dbReference>
<keyword evidence="6 9" id="KW-0720">Serine protease</keyword>
<keyword evidence="8 9" id="KW-0346">Stress response</keyword>
<dbReference type="SUPFAM" id="SSF88697">
    <property type="entry name" value="PUA domain-like"/>
    <property type="match status" value="1"/>
</dbReference>
<comment type="caution">
    <text evidence="18">The sequence shown here is derived from an EMBL/GenBank/DDBJ whole genome shotgun (WGS) entry which is preliminary data.</text>
</comment>
<dbReference type="PROSITE" id="PS51786">
    <property type="entry name" value="LON_PROTEOLYTIC"/>
    <property type="match status" value="1"/>
</dbReference>
<dbReference type="InterPro" id="IPR027065">
    <property type="entry name" value="Lon_Prtase"/>
</dbReference>
<evidence type="ECO:0000256" key="1">
    <source>
        <dbReference type="ARBA" id="ARBA00004496"/>
    </source>
</evidence>
<comment type="subunit">
    <text evidence="9 10">Homohexamer. Organized in a ring with a central cavity.</text>
</comment>
<comment type="subcellular location">
    <subcellularLocation>
        <location evidence="1 9 10">Cytoplasm</location>
    </subcellularLocation>
</comment>
<evidence type="ECO:0000256" key="5">
    <source>
        <dbReference type="ARBA" id="ARBA00022801"/>
    </source>
</evidence>
<reference evidence="18 19" key="1">
    <citation type="submission" date="2018-04" db="EMBL/GenBank/DDBJ databases">
        <title>Massilia violaceinigra sp. nov., a novel purple-pigmented bacterium isolated from Tianshan glacier, Xinjiang, China.</title>
        <authorList>
            <person name="Wang H."/>
        </authorList>
    </citation>
    <scope>NUCLEOTIDE SEQUENCE [LARGE SCALE GENOMIC DNA]</scope>
    <source>
        <strain evidence="18 19">B448-2</strain>
    </source>
</reference>
<evidence type="ECO:0000256" key="3">
    <source>
        <dbReference type="ARBA" id="ARBA00022670"/>
    </source>
</evidence>
<keyword evidence="19" id="KW-1185">Reference proteome</keyword>
<dbReference type="GO" id="GO:0005524">
    <property type="term" value="F:ATP binding"/>
    <property type="evidence" value="ECO:0007669"/>
    <property type="project" value="UniProtKB-UniRule"/>
</dbReference>
<keyword evidence="7 9" id="KW-0067">ATP-binding</keyword>
<dbReference type="CDD" id="cd19500">
    <property type="entry name" value="RecA-like_Lon"/>
    <property type="match status" value="1"/>
</dbReference>
<dbReference type="GO" id="GO:0006515">
    <property type="term" value="P:protein quality control for misfolded or incompletely synthesized proteins"/>
    <property type="evidence" value="ECO:0007669"/>
    <property type="project" value="UniProtKB-UniRule"/>
</dbReference>
<dbReference type="Pfam" id="PF05362">
    <property type="entry name" value="Lon_C"/>
    <property type="match status" value="1"/>
</dbReference>
<comment type="catalytic activity">
    <reaction evidence="9 10 13">
        <text>Hydrolysis of proteins in presence of ATP.</text>
        <dbReference type="EC" id="3.4.21.53"/>
    </reaction>
</comment>
<dbReference type="GO" id="GO:0004176">
    <property type="term" value="F:ATP-dependent peptidase activity"/>
    <property type="evidence" value="ECO:0007669"/>
    <property type="project" value="UniProtKB-UniRule"/>
</dbReference>
<comment type="function">
    <text evidence="9">ATP-dependent serine protease that mediates the selective degradation of mutant and abnormal proteins as well as certain short-lived regulatory proteins. Required for cellular homeostasis and for survival from DNA damage and developmental changes induced by stress. Degrades polypeptides processively to yield small peptide fragments that are 5 to 10 amino acids long. Binds to DNA in a double-stranded, site-specific manner.</text>
</comment>
<dbReference type="SUPFAM" id="SSF52540">
    <property type="entry name" value="P-loop containing nucleoside triphosphate hydrolases"/>
    <property type="match status" value="1"/>
</dbReference>
<dbReference type="InterPro" id="IPR027543">
    <property type="entry name" value="Lon_bac"/>
</dbReference>
<dbReference type="InterPro" id="IPR008268">
    <property type="entry name" value="Peptidase_S16_AS"/>
</dbReference>
<evidence type="ECO:0000259" key="16">
    <source>
        <dbReference type="PROSITE" id="PS51786"/>
    </source>
</evidence>
<feature type="compositionally biased region" description="Basic and acidic residues" evidence="15">
    <location>
        <begin position="818"/>
        <end position="827"/>
    </location>
</feature>
<evidence type="ECO:0000256" key="13">
    <source>
        <dbReference type="PROSITE-ProRule" id="PRU01122"/>
    </source>
</evidence>
<dbReference type="Gene3D" id="1.10.8.60">
    <property type="match status" value="1"/>
</dbReference>
<evidence type="ECO:0000313" key="19">
    <source>
        <dbReference type="Proteomes" id="UP000241421"/>
    </source>
</evidence>
<comment type="similarity">
    <text evidence="9 10 13 14">Belongs to the peptidase S16 family.</text>
</comment>
<dbReference type="GO" id="GO:0004252">
    <property type="term" value="F:serine-type endopeptidase activity"/>
    <property type="evidence" value="ECO:0007669"/>
    <property type="project" value="UniProtKB-UniRule"/>
</dbReference>
<evidence type="ECO:0000256" key="10">
    <source>
        <dbReference type="PIRNR" id="PIRNR001174"/>
    </source>
</evidence>
<dbReference type="PROSITE" id="PS01046">
    <property type="entry name" value="LON_SER"/>
    <property type="match status" value="1"/>
</dbReference>
<feature type="binding site" evidence="9 12">
    <location>
        <begin position="379"/>
        <end position="386"/>
    </location>
    <ligand>
        <name>ATP</name>
        <dbReference type="ChEBI" id="CHEBI:30616"/>
    </ligand>
</feature>
<evidence type="ECO:0000259" key="17">
    <source>
        <dbReference type="PROSITE" id="PS51787"/>
    </source>
</evidence>
<evidence type="ECO:0000256" key="12">
    <source>
        <dbReference type="PIRSR" id="PIRSR001174-2"/>
    </source>
</evidence>
<evidence type="ECO:0000256" key="7">
    <source>
        <dbReference type="ARBA" id="ARBA00022840"/>
    </source>
</evidence>
<evidence type="ECO:0000256" key="8">
    <source>
        <dbReference type="ARBA" id="ARBA00023016"/>
    </source>
</evidence>
<accession>A0A2U2HE85</accession>
<feature type="compositionally biased region" description="Low complexity" evidence="15">
    <location>
        <begin position="799"/>
        <end position="810"/>
    </location>
</feature>
<dbReference type="InterPro" id="IPR008269">
    <property type="entry name" value="Lon_proteolytic"/>
</dbReference>
<evidence type="ECO:0000313" key="18">
    <source>
        <dbReference type="EMBL" id="PWF41756.1"/>
    </source>
</evidence>
<dbReference type="Pfam" id="PF02190">
    <property type="entry name" value="LON_substr_bdg"/>
    <property type="match status" value="1"/>
</dbReference>
<feature type="region of interest" description="Disordered" evidence="15">
    <location>
        <begin position="1"/>
        <end position="25"/>
    </location>
</feature>
<dbReference type="EMBL" id="PXWF02000309">
    <property type="protein sequence ID" value="PWF41756.1"/>
    <property type="molecule type" value="Genomic_DNA"/>
</dbReference>
<feature type="domain" description="Lon N-terminal" evidence="17">
    <location>
        <begin position="34"/>
        <end position="227"/>
    </location>
</feature>
<protein>
    <recommendedName>
        <fullName evidence="9 10">Lon protease</fullName>
        <ecNumber evidence="9 10">3.4.21.53</ecNumber>
    </recommendedName>
    <alternativeName>
        <fullName evidence="9">ATP-dependent protease La</fullName>
    </alternativeName>
</protein>
<evidence type="ECO:0000256" key="11">
    <source>
        <dbReference type="PIRSR" id="PIRSR001174-1"/>
    </source>
</evidence>
<dbReference type="InterPro" id="IPR020568">
    <property type="entry name" value="Ribosomal_Su5_D2-typ_SF"/>
</dbReference>
<dbReference type="InterPro" id="IPR003111">
    <property type="entry name" value="Lon_prtase_N"/>
</dbReference>
<dbReference type="SMART" id="SM00382">
    <property type="entry name" value="AAA"/>
    <property type="match status" value="1"/>
</dbReference>
<evidence type="ECO:0000256" key="4">
    <source>
        <dbReference type="ARBA" id="ARBA00022741"/>
    </source>
</evidence>
<dbReference type="InterPro" id="IPR004815">
    <property type="entry name" value="Lon_bac/euk-typ"/>
</dbReference>
<proteinExistence type="evidence at transcript level"/>
<dbReference type="FunFam" id="1.20.5.5270:FF:000002">
    <property type="entry name" value="Lon protease homolog"/>
    <property type="match status" value="1"/>
</dbReference>
<dbReference type="PRINTS" id="PR00830">
    <property type="entry name" value="ENDOLAPTASE"/>
</dbReference>
<dbReference type="Gene3D" id="3.40.50.300">
    <property type="entry name" value="P-loop containing nucleotide triphosphate hydrolases"/>
    <property type="match status" value="1"/>
</dbReference>
<dbReference type="SUPFAM" id="SSF54211">
    <property type="entry name" value="Ribosomal protein S5 domain 2-like"/>
    <property type="match status" value="1"/>
</dbReference>
<evidence type="ECO:0000256" key="6">
    <source>
        <dbReference type="ARBA" id="ARBA00022825"/>
    </source>
</evidence>
<dbReference type="InterPro" id="IPR015947">
    <property type="entry name" value="PUA-like_sf"/>
</dbReference>
<evidence type="ECO:0000256" key="14">
    <source>
        <dbReference type="RuleBase" id="RU000591"/>
    </source>
</evidence>
<dbReference type="Gene3D" id="1.20.5.5270">
    <property type="match status" value="1"/>
</dbReference>
<dbReference type="HAMAP" id="MF_01973">
    <property type="entry name" value="lon_bact"/>
    <property type="match status" value="1"/>
</dbReference>
<dbReference type="Proteomes" id="UP000241421">
    <property type="component" value="Unassembled WGS sequence"/>
</dbReference>
<comment type="induction">
    <text evidence="9">By heat shock.</text>
</comment>
<keyword evidence="4 9" id="KW-0547">Nucleotide-binding</keyword>
<dbReference type="InterPro" id="IPR054594">
    <property type="entry name" value="Lon_lid"/>
</dbReference>
<dbReference type="SMART" id="SM00464">
    <property type="entry name" value="LON"/>
    <property type="match status" value="1"/>
</dbReference>
<feature type="domain" description="Lon proteolytic" evidence="16">
    <location>
        <begin position="615"/>
        <end position="796"/>
    </location>
</feature>
<dbReference type="GO" id="GO:0043565">
    <property type="term" value="F:sequence-specific DNA binding"/>
    <property type="evidence" value="ECO:0007669"/>
    <property type="project" value="UniProtKB-UniRule"/>
</dbReference>
<dbReference type="Pfam" id="PF00004">
    <property type="entry name" value="AAA"/>
    <property type="match status" value="1"/>
</dbReference>
<evidence type="ECO:0000256" key="15">
    <source>
        <dbReference type="SAM" id="MobiDB-lite"/>
    </source>
</evidence>